<protein>
    <submittedName>
        <fullName evidence="2">Uncharacterized protein</fullName>
    </submittedName>
</protein>
<dbReference type="Proteomes" id="UP000297229">
    <property type="component" value="Unassembled WGS sequence"/>
</dbReference>
<feature type="region of interest" description="Disordered" evidence="1">
    <location>
        <begin position="473"/>
        <end position="547"/>
    </location>
</feature>
<dbReference type="EMBL" id="PQXM01000137">
    <property type="protein sequence ID" value="TGO76766.1"/>
    <property type="molecule type" value="Genomic_DNA"/>
</dbReference>
<evidence type="ECO:0000313" key="2">
    <source>
        <dbReference type="EMBL" id="TGO76766.1"/>
    </source>
</evidence>
<feature type="region of interest" description="Disordered" evidence="1">
    <location>
        <begin position="32"/>
        <end position="156"/>
    </location>
</feature>
<feature type="compositionally biased region" description="Polar residues" evidence="1">
    <location>
        <begin position="86"/>
        <end position="112"/>
    </location>
</feature>
<evidence type="ECO:0000256" key="1">
    <source>
        <dbReference type="SAM" id="MobiDB-lite"/>
    </source>
</evidence>
<name>A0A4Z1JTG8_9HELO</name>
<feature type="compositionally biased region" description="Gly residues" evidence="1">
    <location>
        <begin position="488"/>
        <end position="507"/>
    </location>
</feature>
<feature type="region of interest" description="Disordered" evidence="1">
    <location>
        <begin position="232"/>
        <end position="342"/>
    </location>
</feature>
<feature type="compositionally biased region" description="Polar residues" evidence="1">
    <location>
        <begin position="63"/>
        <end position="75"/>
    </location>
</feature>
<dbReference type="AlphaFoldDB" id="A0A4Z1JTG8"/>
<evidence type="ECO:0000313" key="3">
    <source>
        <dbReference type="Proteomes" id="UP000297229"/>
    </source>
</evidence>
<proteinExistence type="predicted"/>
<keyword evidence="3" id="KW-1185">Reference proteome</keyword>
<reference evidence="2 3" key="1">
    <citation type="submission" date="2017-12" db="EMBL/GenBank/DDBJ databases">
        <title>Comparative genomics of Botrytis spp.</title>
        <authorList>
            <person name="Valero-Jimenez C.A."/>
            <person name="Tapia P."/>
            <person name="Veloso J."/>
            <person name="Silva-Moreno E."/>
            <person name="Staats M."/>
            <person name="Valdes J.H."/>
            <person name="Van Kan J.A.L."/>
        </authorList>
    </citation>
    <scope>NUCLEOTIDE SEQUENCE [LARGE SCALE GENOMIC DNA]</scope>
    <source>
        <strain evidence="2 3">Be9601</strain>
    </source>
</reference>
<gene>
    <name evidence="2" type="ORF">BELL_0138g00100</name>
</gene>
<organism evidence="2 3">
    <name type="scientific">Botrytis elliptica</name>
    <dbReference type="NCBI Taxonomy" id="278938"/>
    <lineage>
        <taxon>Eukaryota</taxon>
        <taxon>Fungi</taxon>
        <taxon>Dikarya</taxon>
        <taxon>Ascomycota</taxon>
        <taxon>Pezizomycotina</taxon>
        <taxon>Leotiomycetes</taxon>
        <taxon>Helotiales</taxon>
        <taxon>Sclerotiniaceae</taxon>
        <taxon>Botrytis</taxon>
    </lineage>
</organism>
<comment type="caution">
    <text evidence="2">The sequence shown here is derived from an EMBL/GenBank/DDBJ whole genome shotgun (WGS) entry which is preliminary data.</text>
</comment>
<accession>A0A4Z1JTG8</accession>
<feature type="compositionally biased region" description="Polar residues" evidence="1">
    <location>
        <begin position="284"/>
        <end position="315"/>
    </location>
</feature>
<feature type="compositionally biased region" description="Basic and acidic residues" evidence="1">
    <location>
        <begin position="512"/>
        <end position="524"/>
    </location>
</feature>
<feature type="compositionally biased region" description="Polar residues" evidence="1">
    <location>
        <begin position="265"/>
        <end position="275"/>
    </location>
</feature>
<sequence>MTQIIKISLESVYIRLTSRAQNLYKFTCSVPYTDRKMSTPPNQNGSGTHKDRKVSGNPKVLQSRPQGTLPVTAQPDQRLPVAPPISDNTPQHSSMNDDQQQVRDVTTGQNPESVPPFNLPSLPSQRPDPQNRFADPFKWQPLPGEPLSQVHGSSLQQIDWRPQSYATYSNTRNDSAAHANPLGPDIWEEQSYAKDGDGNSHGSRLFIPTPNPRGASSRINQVDSNQQLPSLAHAVPPTKNKFTPRLPPLASAAPKSNRKNAPRLPSSSQASQPANVRSAPKFPISSQANPPTNTSSATRQSISTPAVTQHHQSAQDFPHPGTNSAPQPPTQAPTTTLDHIPSEKAEELRDRLFKLTSDYQRLYSVFMSSGDASPNAAHWNSIDIDLPYLFEVRQQIVSFLVATKRFEKGEEIKDLQGFKESQKPFFKNLEDAVGVAVEKMTWLRRNLEGPDGYAYQHRNWYYQVIGNNPRSGCLPSVKGDEEVEGGDDGGGGGGGNDGGGGGGGNDGDAGESIEKATRHGDEHGNLVSPSLDSEDEREMETEKGMTM</sequence>
<feature type="region of interest" description="Disordered" evidence="1">
    <location>
        <begin position="188"/>
        <end position="219"/>
    </location>
</feature>